<dbReference type="STRING" id="1384054.N790_06690"/>
<dbReference type="InterPro" id="IPR032831">
    <property type="entry name" value="LptM_cons"/>
</dbReference>
<dbReference type="NCBIfam" id="NF047847">
    <property type="entry name" value="SS_mature_LptM"/>
    <property type="match status" value="1"/>
</dbReference>
<dbReference type="PATRIC" id="fig|1384054.3.peg.1353"/>
<organism evidence="7 8">
    <name type="scientific">Arenimonas malthae CC-JY-1</name>
    <dbReference type="NCBI Taxonomy" id="1384054"/>
    <lineage>
        <taxon>Bacteria</taxon>
        <taxon>Pseudomonadati</taxon>
        <taxon>Pseudomonadota</taxon>
        <taxon>Gammaproteobacteria</taxon>
        <taxon>Lysobacterales</taxon>
        <taxon>Lysobacteraceae</taxon>
        <taxon>Arenimonas</taxon>
    </lineage>
</organism>
<evidence type="ECO:0000313" key="8">
    <source>
        <dbReference type="Proteomes" id="UP000029392"/>
    </source>
</evidence>
<dbReference type="GO" id="GO:0009279">
    <property type="term" value="C:cell outer membrane"/>
    <property type="evidence" value="ECO:0007669"/>
    <property type="project" value="UniProtKB-SubCell"/>
</dbReference>
<name>A0A091B9K5_9GAMM</name>
<evidence type="ECO:0000256" key="2">
    <source>
        <dbReference type="ARBA" id="ARBA00022729"/>
    </source>
</evidence>
<keyword evidence="2" id="KW-0732">Signal</keyword>
<dbReference type="EMBL" id="AVCH01000153">
    <property type="protein sequence ID" value="KFN48187.1"/>
    <property type="molecule type" value="Genomic_DNA"/>
</dbReference>
<protein>
    <recommendedName>
        <fullName evidence="9">Lipoprotein</fullName>
    </recommendedName>
</protein>
<keyword evidence="3" id="KW-0472">Membrane</keyword>
<keyword evidence="4" id="KW-0564">Palmitate</keyword>
<keyword evidence="6" id="KW-0449">Lipoprotein</keyword>
<evidence type="ECO:0000256" key="5">
    <source>
        <dbReference type="ARBA" id="ARBA00023237"/>
    </source>
</evidence>
<sequence>MKTVRVALLLLSLVLVAACGTKGDLVLPDKAEPAEAAAGP</sequence>
<comment type="caution">
    <text evidence="7">The sequence shown here is derived from an EMBL/GenBank/DDBJ whole genome shotgun (WGS) entry which is preliminary data.</text>
</comment>
<dbReference type="Proteomes" id="UP000029392">
    <property type="component" value="Unassembled WGS sequence"/>
</dbReference>
<keyword evidence="8" id="KW-1185">Reference proteome</keyword>
<accession>A0A091B9K5</accession>
<comment type="subcellular location">
    <subcellularLocation>
        <location evidence="1">Cell outer membrane</location>
        <topology evidence="1">Lipid-anchor</topology>
    </subcellularLocation>
</comment>
<dbReference type="PROSITE" id="PS51257">
    <property type="entry name" value="PROKAR_LIPOPROTEIN"/>
    <property type="match status" value="1"/>
</dbReference>
<dbReference type="Pfam" id="PF13627">
    <property type="entry name" value="LptM_cons"/>
    <property type="match status" value="1"/>
</dbReference>
<dbReference type="AlphaFoldDB" id="A0A091B9K5"/>
<evidence type="ECO:0000256" key="6">
    <source>
        <dbReference type="ARBA" id="ARBA00023288"/>
    </source>
</evidence>
<gene>
    <name evidence="7" type="ORF">N790_06690</name>
</gene>
<proteinExistence type="predicted"/>
<evidence type="ECO:0000256" key="1">
    <source>
        <dbReference type="ARBA" id="ARBA00004459"/>
    </source>
</evidence>
<evidence type="ECO:0000256" key="3">
    <source>
        <dbReference type="ARBA" id="ARBA00023136"/>
    </source>
</evidence>
<evidence type="ECO:0000256" key="4">
    <source>
        <dbReference type="ARBA" id="ARBA00023139"/>
    </source>
</evidence>
<reference evidence="7 8" key="1">
    <citation type="submission" date="2013-09" db="EMBL/GenBank/DDBJ databases">
        <title>Genome sequencing of Arenimonas malthae.</title>
        <authorList>
            <person name="Chen F."/>
            <person name="Wang G."/>
        </authorList>
    </citation>
    <scope>NUCLEOTIDE SEQUENCE [LARGE SCALE GENOMIC DNA]</scope>
    <source>
        <strain evidence="7 8">CC-JY-1</strain>
    </source>
</reference>
<keyword evidence="5" id="KW-0998">Cell outer membrane</keyword>
<evidence type="ECO:0000313" key="7">
    <source>
        <dbReference type="EMBL" id="KFN48187.1"/>
    </source>
</evidence>
<dbReference type="RefSeq" id="WP_211251967.1">
    <property type="nucleotide sequence ID" value="NZ_AVCH01000153.1"/>
</dbReference>
<evidence type="ECO:0008006" key="9">
    <source>
        <dbReference type="Google" id="ProtNLM"/>
    </source>
</evidence>